<dbReference type="OMA" id="WFNVECG"/>
<dbReference type="EnsemblPlants" id="TraesCS2D02G470500.1">
    <property type="protein sequence ID" value="TraesCS2D02G470500.1.cds1"/>
    <property type="gene ID" value="TraesCS2D02G470500"/>
</dbReference>
<dbReference type="OrthoDB" id="676979at2759"/>
<dbReference type="AlphaFoldDB" id="A0A3B6DKA8"/>
<dbReference type="GeneID" id="123050092"/>
<evidence type="ECO:0000256" key="6">
    <source>
        <dbReference type="ARBA" id="ARBA00023136"/>
    </source>
</evidence>
<evidence type="ECO:0000256" key="2">
    <source>
        <dbReference type="ARBA" id="ARBA00004370"/>
    </source>
</evidence>
<dbReference type="InterPro" id="IPR001611">
    <property type="entry name" value="Leu-rich_rpt"/>
</dbReference>
<reference evidence="10" key="1">
    <citation type="submission" date="2018-08" db="EMBL/GenBank/DDBJ databases">
        <authorList>
            <person name="Rossello M."/>
        </authorList>
    </citation>
    <scope>NUCLEOTIDE SEQUENCE [LARGE SCALE GENOMIC DNA]</scope>
    <source>
        <strain evidence="10">cv. Chinese Spring</strain>
    </source>
</reference>
<evidence type="ECO:0000256" key="8">
    <source>
        <dbReference type="SAM" id="SignalP"/>
    </source>
</evidence>
<feature type="chain" id="PRO_5043172881" description="Leucine-rich repeat-containing N-terminal plant-type domain-containing protein" evidence="8">
    <location>
        <begin position="28"/>
        <end position="343"/>
    </location>
</feature>
<dbReference type="Gramene" id="TraesLDM2D03G01267290.1">
    <property type="protein sequence ID" value="TraesLDM2D03G01267290.1.CDS1"/>
    <property type="gene ID" value="TraesLDM2D03G01267290"/>
</dbReference>
<dbReference type="PANTHER" id="PTHR48059">
    <property type="entry name" value="POLYGALACTURONASE INHIBITOR 1"/>
    <property type="match status" value="1"/>
</dbReference>
<dbReference type="RefSeq" id="XP_044328868.1">
    <property type="nucleotide sequence ID" value="XM_044472933.1"/>
</dbReference>
<keyword evidence="11" id="KW-1185">Reference proteome</keyword>
<dbReference type="Gramene" id="TraesSTA2D03G01255190.1">
    <property type="protein sequence ID" value="TraesSTA2D03G01255190.1.CDS1"/>
    <property type="gene ID" value="TraesSTA2D03G01255190"/>
</dbReference>
<dbReference type="GO" id="GO:0016020">
    <property type="term" value="C:membrane"/>
    <property type="evidence" value="ECO:0007669"/>
    <property type="project" value="UniProtKB-SubCell"/>
</dbReference>
<dbReference type="Gramene" id="TraesCS2D02G470500.1">
    <property type="protein sequence ID" value="TraesCS2D02G470500.1.cds1"/>
    <property type="gene ID" value="TraesCS2D02G470500"/>
</dbReference>
<dbReference type="SMR" id="A0A3B6DKA8"/>
<accession>A0A3B6DKA8</accession>
<keyword evidence="3" id="KW-0433">Leucine-rich repeat</keyword>
<protein>
    <recommendedName>
        <fullName evidence="9">Leucine-rich repeat-containing N-terminal plant-type domain-containing protein</fullName>
    </recommendedName>
</protein>
<dbReference type="Gramene" id="TraesCS2D03G1051700.1">
    <property type="protein sequence ID" value="TraesCS2D03G1051700.1.CDS1"/>
    <property type="gene ID" value="TraesCS2D03G1051700"/>
</dbReference>
<dbReference type="Pfam" id="PF08263">
    <property type="entry name" value="LRRNT_2"/>
    <property type="match status" value="1"/>
</dbReference>
<dbReference type="Pfam" id="PF13855">
    <property type="entry name" value="LRR_8"/>
    <property type="match status" value="1"/>
</dbReference>
<evidence type="ECO:0000256" key="3">
    <source>
        <dbReference type="ARBA" id="ARBA00022614"/>
    </source>
</evidence>
<gene>
    <name evidence="10" type="primary">LOC123050092</name>
</gene>
<keyword evidence="5" id="KW-0677">Repeat</keyword>
<evidence type="ECO:0000256" key="1">
    <source>
        <dbReference type="ARBA" id="ARBA00004196"/>
    </source>
</evidence>
<dbReference type="PANTHER" id="PTHR48059:SF3">
    <property type="entry name" value="OS05G0104700 PROTEIN"/>
    <property type="match status" value="1"/>
</dbReference>
<keyword evidence="4 8" id="KW-0732">Signal</keyword>
<dbReference type="Gene3D" id="3.80.10.10">
    <property type="entry name" value="Ribonuclease Inhibitor"/>
    <property type="match status" value="1"/>
</dbReference>
<dbReference type="PaxDb" id="4565-Traes_2DL_DB9986DED.1"/>
<evidence type="ECO:0000313" key="10">
    <source>
        <dbReference type="EnsemblPlants" id="TraesCS2D02G470500.1.cds1"/>
    </source>
</evidence>
<dbReference type="SUPFAM" id="SSF52058">
    <property type="entry name" value="L domain-like"/>
    <property type="match status" value="1"/>
</dbReference>
<dbReference type="Gramene" id="TraesMAC2D03G01264280.1">
    <property type="protein sequence ID" value="TraesMAC2D03G01264280.1.CDS1"/>
    <property type="gene ID" value="TraesMAC2D03G01264280"/>
</dbReference>
<dbReference type="InterPro" id="IPR051848">
    <property type="entry name" value="PGIP"/>
</dbReference>
<dbReference type="FunFam" id="3.80.10.10:FF:000400">
    <property type="entry name" value="Nuclear pore complex protein NUP107"/>
    <property type="match status" value="1"/>
</dbReference>
<comment type="subcellular location">
    <subcellularLocation>
        <location evidence="1">Cell envelope</location>
    </subcellularLocation>
    <subcellularLocation>
        <location evidence="2">Membrane</location>
    </subcellularLocation>
</comment>
<keyword evidence="6" id="KW-0472">Membrane</keyword>
<dbReference type="STRING" id="4565.A0A3B6DKA8"/>
<sequence>MRASSLVEHCATVVAVVLLAAAAAAAAARTKDECHSGDKAALLAIKSAFGNASYFNSWTPDTPCCEWANVSCDGSASPYTARRVVGVSLVNDASLAGPLPGAAIARLTALQQLVLNYVPGVNGSIPRDLTRLNATLSFLDIISTGISGPVPSFLSEITALSYLSLSSNKLTGSIPASLADMPNLYFLDLGYNRLTGTIPPQLLRKGSYLYLSHNKLTGSVPAEFAAVNFWTIDLSYNGFKGDASFLLGANKPLLNLDLSHNAFSFNLSGVQLPEGLNSLELSHNEIYGDIPEMVVDMMLNYLNVSYNRLSGVVPAGGNMAWFDQSCFQHNKGLCGSPLPPCKQ</sequence>
<dbReference type="Gramene" id="TraesLAC2D03G01217870.1">
    <property type="protein sequence ID" value="TraesLAC2D03G01217870.1.CDS1"/>
    <property type="gene ID" value="TraesLAC2D03G01217870"/>
</dbReference>
<evidence type="ECO:0000259" key="9">
    <source>
        <dbReference type="Pfam" id="PF08263"/>
    </source>
</evidence>
<comment type="similarity">
    <text evidence="7">Belongs to the polygalacturonase-inhibiting protein family.</text>
</comment>
<evidence type="ECO:0000256" key="4">
    <source>
        <dbReference type="ARBA" id="ARBA00022729"/>
    </source>
</evidence>
<organism evidence="10">
    <name type="scientific">Triticum aestivum</name>
    <name type="common">Wheat</name>
    <dbReference type="NCBI Taxonomy" id="4565"/>
    <lineage>
        <taxon>Eukaryota</taxon>
        <taxon>Viridiplantae</taxon>
        <taxon>Streptophyta</taxon>
        <taxon>Embryophyta</taxon>
        <taxon>Tracheophyta</taxon>
        <taxon>Spermatophyta</taxon>
        <taxon>Magnoliopsida</taxon>
        <taxon>Liliopsida</taxon>
        <taxon>Poales</taxon>
        <taxon>Poaceae</taxon>
        <taxon>BOP clade</taxon>
        <taxon>Pooideae</taxon>
        <taxon>Triticodae</taxon>
        <taxon>Triticeae</taxon>
        <taxon>Triticinae</taxon>
        <taxon>Triticum</taxon>
    </lineage>
</organism>
<dbReference type="Proteomes" id="UP000019116">
    <property type="component" value="Chromosome 2D"/>
</dbReference>
<dbReference type="InterPro" id="IPR013210">
    <property type="entry name" value="LRR_N_plant-typ"/>
</dbReference>
<name>A0A3B6DKA8_WHEAT</name>
<dbReference type="Gramene" id="TraesKAR2D01G0416920.1">
    <property type="protein sequence ID" value="cds.TraesKAR2D01G0416920.1"/>
    <property type="gene ID" value="TraesKAR2D01G0416920"/>
</dbReference>
<dbReference type="Pfam" id="PF00560">
    <property type="entry name" value="LRR_1"/>
    <property type="match status" value="1"/>
</dbReference>
<dbReference type="InterPro" id="IPR032675">
    <property type="entry name" value="LRR_dom_sf"/>
</dbReference>
<proteinExistence type="inferred from homology"/>
<feature type="domain" description="Leucine-rich repeat-containing N-terminal plant-type" evidence="9">
    <location>
        <begin position="36"/>
        <end position="73"/>
    </location>
</feature>
<feature type="signal peptide" evidence="8">
    <location>
        <begin position="1"/>
        <end position="27"/>
    </location>
</feature>
<evidence type="ECO:0000256" key="5">
    <source>
        <dbReference type="ARBA" id="ARBA00022737"/>
    </source>
</evidence>
<evidence type="ECO:0000313" key="11">
    <source>
        <dbReference type="Proteomes" id="UP000019116"/>
    </source>
</evidence>
<evidence type="ECO:0000256" key="7">
    <source>
        <dbReference type="ARBA" id="ARBA00038043"/>
    </source>
</evidence>
<dbReference type="Gramene" id="TraesWEE_scaffold_055909_01G000100.1">
    <property type="protein sequence ID" value="TraesWEE_scaffold_055909_01G000100.1"/>
    <property type="gene ID" value="TraesWEE_scaffold_055909_01G000100"/>
</dbReference>
<dbReference type="Gramene" id="TraesNOR2D03G01282750.1">
    <property type="protein sequence ID" value="TraesNOR2D03G01282750.1.CDS1"/>
    <property type="gene ID" value="TraesNOR2D03G01282750"/>
</dbReference>
<reference evidence="10" key="2">
    <citation type="submission" date="2018-10" db="UniProtKB">
        <authorList>
            <consortium name="EnsemblPlants"/>
        </authorList>
    </citation>
    <scope>IDENTIFICATION</scope>
</reference>